<dbReference type="Proteomes" id="UP000250043">
    <property type="component" value="Unassembled WGS sequence"/>
</dbReference>
<organism evidence="3 4">
    <name type="scientific">Obba rivulosa</name>
    <dbReference type="NCBI Taxonomy" id="1052685"/>
    <lineage>
        <taxon>Eukaryota</taxon>
        <taxon>Fungi</taxon>
        <taxon>Dikarya</taxon>
        <taxon>Basidiomycota</taxon>
        <taxon>Agaricomycotina</taxon>
        <taxon>Agaricomycetes</taxon>
        <taxon>Polyporales</taxon>
        <taxon>Gelatoporiaceae</taxon>
        <taxon>Obba</taxon>
    </lineage>
</organism>
<reference evidence="3 4" key="1">
    <citation type="submission" date="2016-07" db="EMBL/GenBank/DDBJ databases">
        <title>Draft genome of the white-rot fungus Obba rivulosa 3A-2.</title>
        <authorList>
            <consortium name="DOE Joint Genome Institute"/>
            <person name="Miettinen O."/>
            <person name="Riley R."/>
            <person name="Acob R."/>
            <person name="Barry K."/>
            <person name="Cullen D."/>
            <person name="De Vries R."/>
            <person name="Hainaut M."/>
            <person name="Hatakka A."/>
            <person name="Henrissat B."/>
            <person name="Hilden K."/>
            <person name="Kuo R."/>
            <person name="Labutti K."/>
            <person name="Lipzen A."/>
            <person name="Makela M.R."/>
            <person name="Sandor L."/>
            <person name="Spatafora J.W."/>
            <person name="Grigoriev I.V."/>
            <person name="Hibbett D.S."/>
        </authorList>
    </citation>
    <scope>NUCLEOTIDE SEQUENCE [LARGE SCALE GENOMIC DNA]</scope>
    <source>
        <strain evidence="3 4">3A-2</strain>
    </source>
</reference>
<dbReference type="InterPro" id="IPR045340">
    <property type="entry name" value="DUF6533"/>
</dbReference>
<protein>
    <recommendedName>
        <fullName evidence="2">DUF6533 domain-containing protein</fullName>
    </recommendedName>
</protein>
<dbReference type="OrthoDB" id="2940333at2759"/>
<sequence>MAATISFGSPPRSIQLIVCTIIFHEYLSTFPTEVEVIWTRQLMNLTSILFILNRYNLLSLAILYSISSSCTSNGAASSCPQIYIMFNVAISLVFSALRVYSIDNRNKYLAAVVFFLGMVPFVANTTYGTCSLPFLHSLLKLQLLLVVIVTRTCLIACDLIVLLVTWFNTGSAKAARKYSKMKASLLALLVRDG</sequence>
<evidence type="ECO:0000256" key="1">
    <source>
        <dbReference type="SAM" id="Phobius"/>
    </source>
</evidence>
<keyword evidence="1" id="KW-0812">Transmembrane</keyword>
<keyword evidence="1" id="KW-0472">Membrane</keyword>
<dbReference type="AlphaFoldDB" id="A0A8E2ALJ9"/>
<keyword evidence="4" id="KW-1185">Reference proteome</keyword>
<feature type="transmembrane region" description="Helical" evidence="1">
    <location>
        <begin position="108"/>
        <end position="129"/>
    </location>
</feature>
<feature type="domain" description="DUF6533" evidence="2">
    <location>
        <begin position="15"/>
        <end position="56"/>
    </location>
</feature>
<evidence type="ECO:0000313" key="3">
    <source>
        <dbReference type="EMBL" id="OCH84485.1"/>
    </source>
</evidence>
<feature type="transmembrane region" description="Helical" evidence="1">
    <location>
        <begin position="48"/>
        <end position="67"/>
    </location>
</feature>
<feature type="transmembrane region" description="Helical" evidence="1">
    <location>
        <begin position="141"/>
        <end position="167"/>
    </location>
</feature>
<dbReference type="EMBL" id="KV722667">
    <property type="protein sequence ID" value="OCH84485.1"/>
    <property type="molecule type" value="Genomic_DNA"/>
</dbReference>
<evidence type="ECO:0000259" key="2">
    <source>
        <dbReference type="Pfam" id="PF20151"/>
    </source>
</evidence>
<name>A0A8E2ALJ9_9APHY</name>
<proteinExistence type="predicted"/>
<feature type="transmembrane region" description="Helical" evidence="1">
    <location>
        <begin position="82"/>
        <end position="101"/>
    </location>
</feature>
<accession>A0A8E2ALJ9</accession>
<gene>
    <name evidence="3" type="ORF">OBBRIDRAFT_864172</name>
</gene>
<dbReference type="Pfam" id="PF20151">
    <property type="entry name" value="DUF6533"/>
    <property type="match status" value="1"/>
</dbReference>
<evidence type="ECO:0000313" key="4">
    <source>
        <dbReference type="Proteomes" id="UP000250043"/>
    </source>
</evidence>
<keyword evidence="1" id="KW-1133">Transmembrane helix</keyword>